<sequence>MVIKDEKHGLHHGAAHATPTPALASAVAPAAAGAERHAKEAHTSGQEGSGGKASRHAVELSPGEKAAISRYLHEGRDVRALPFVRAHLDKVGAVEAYAKEVRG</sequence>
<name>A0AAD5DL28_9CHLO</name>
<accession>A0AAD5DL28</accession>
<comment type="caution">
    <text evidence="2">The sequence shown here is derived from an EMBL/GenBank/DDBJ whole genome shotgun (WGS) entry which is preliminary data.</text>
</comment>
<dbReference type="EMBL" id="JADXDR010000096">
    <property type="protein sequence ID" value="KAI7839622.1"/>
    <property type="molecule type" value="Genomic_DNA"/>
</dbReference>
<keyword evidence="3" id="KW-1185">Reference proteome</keyword>
<organism evidence="2 3">
    <name type="scientific">Chlorella ohadii</name>
    <dbReference type="NCBI Taxonomy" id="2649997"/>
    <lineage>
        <taxon>Eukaryota</taxon>
        <taxon>Viridiplantae</taxon>
        <taxon>Chlorophyta</taxon>
        <taxon>core chlorophytes</taxon>
        <taxon>Trebouxiophyceae</taxon>
        <taxon>Chlorellales</taxon>
        <taxon>Chlorellaceae</taxon>
        <taxon>Chlorella clade</taxon>
        <taxon>Chlorella</taxon>
    </lineage>
</organism>
<dbReference type="Proteomes" id="UP001205105">
    <property type="component" value="Unassembled WGS sequence"/>
</dbReference>
<feature type="region of interest" description="Disordered" evidence="1">
    <location>
        <begin position="1"/>
        <end position="61"/>
    </location>
</feature>
<gene>
    <name evidence="2" type="ORF">COHA_006622</name>
</gene>
<proteinExistence type="predicted"/>
<evidence type="ECO:0000313" key="3">
    <source>
        <dbReference type="Proteomes" id="UP001205105"/>
    </source>
</evidence>
<dbReference type="AlphaFoldDB" id="A0AAD5DL28"/>
<evidence type="ECO:0000313" key="2">
    <source>
        <dbReference type="EMBL" id="KAI7839622.1"/>
    </source>
</evidence>
<evidence type="ECO:0000256" key="1">
    <source>
        <dbReference type="SAM" id="MobiDB-lite"/>
    </source>
</evidence>
<protein>
    <submittedName>
        <fullName evidence="2">Uncharacterized protein</fullName>
    </submittedName>
</protein>
<feature type="compositionally biased region" description="Low complexity" evidence="1">
    <location>
        <begin position="15"/>
        <end position="33"/>
    </location>
</feature>
<reference evidence="2" key="1">
    <citation type="submission" date="2020-11" db="EMBL/GenBank/DDBJ databases">
        <title>Chlorella ohadii genome sequencing and assembly.</title>
        <authorList>
            <person name="Murik O."/>
            <person name="Treves H."/>
            <person name="Kedem I."/>
            <person name="Shotland Y."/>
            <person name="Kaplan A."/>
        </authorList>
    </citation>
    <scope>NUCLEOTIDE SEQUENCE</scope>
    <source>
        <strain evidence="2">1</strain>
    </source>
</reference>